<feature type="compositionally biased region" description="Basic and acidic residues" evidence="1">
    <location>
        <begin position="1"/>
        <end position="20"/>
    </location>
</feature>
<evidence type="ECO:0000313" key="3">
    <source>
        <dbReference type="EMBL" id="TJZ74379.1"/>
    </source>
</evidence>
<protein>
    <submittedName>
        <fullName evidence="3">Esterase-like activity of phytase family protein</fullName>
    </submittedName>
</protein>
<feature type="region of interest" description="Disordered" evidence="1">
    <location>
        <begin position="1"/>
        <end position="51"/>
    </location>
</feature>
<feature type="compositionally biased region" description="Basic residues" evidence="1">
    <location>
        <begin position="21"/>
        <end position="33"/>
    </location>
</feature>
<evidence type="ECO:0000259" key="2">
    <source>
        <dbReference type="Pfam" id="PF13449"/>
    </source>
</evidence>
<dbReference type="RefSeq" id="WP_136911783.1">
    <property type="nucleotide sequence ID" value="NZ_SUMD01000013.1"/>
</dbReference>
<organism evidence="3 4">
    <name type="scientific">Rhodococcus oryzae</name>
    <dbReference type="NCBI Taxonomy" id="2571143"/>
    <lineage>
        <taxon>Bacteria</taxon>
        <taxon>Bacillati</taxon>
        <taxon>Actinomycetota</taxon>
        <taxon>Actinomycetes</taxon>
        <taxon>Mycobacteriales</taxon>
        <taxon>Nocardiaceae</taxon>
        <taxon>Rhodococcus</taxon>
    </lineage>
</organism>
<keyword evidence="4" id="KW-1185">Reference proteome</keyword>
<dbReference type="Proteomes" id="UP000305109">
    <property type="component" value="Unassembled WGS sequence"/>
</dbReference>
<gene>
    <name evidence="3" type="ORF">FCG67_22185</name>
</gene>
<comment type="caution">
    <text evidence="3">The sequence shown here is derived from an EMBL/GenBank/DDBJ whole genome shotgun (WGS) entry which is preliminary data.</text>
</comment>
<feature type="domain" description="Phytase-like" evidence="2">
    <location>
        <begin position="35"/>
        <end position="153"/>
    </location>
</feature>
<proteinExistence type="predicted"/>
<dbReference type="Pfam" id="PF13449">
    <property type="entry name" value="Phytase-like"/>
    <property type="match status" value="1"/>
</dbReference>
<dbReference type="EMBL" id="SUMD01000013">
    <property type="protein sequence ID" value="TJZ74379.1"/>
    <property type="molecule type" value="Genomic_DNA"/>
</dbReference>
<name>A0ABY2REN2_9NOCA</name>
<accession>A0ABY2REN2</accession>
<evidence type="ECO:0000256" key="1">
    <source>
        <dbReference type="SAM" id="MobiDB-lite"/>
    </source>
</evidence>
<sequence length="155" mass="16661">MPKVGRQADHGRLHGPGGHDRRSRGHHRHRRKRDALAQDGPAISDQVGSSSRVLRLDRATGANFGEFVYEVDPVRLAPGEAFNPVSSANGIGEILAISDSDYLTVERNVSAAGGLSVKLYRTSIHGAENVAGKATLTGTERKMRKALVFDFASTC</sequence>
<dbReference type="InterPro" id="IPR027372">
    <property type="entry name" value="Phytase-like_dom"/>
</dbReference>
<reference evidence="3 4" key="1">
    <citation type="submission" date="2019-04" db="EMBL/GenBank/DDBJ databases">
        <title>Rhodococcus oryzae sp. nov., a novel actinomycete isolated from rhizosphere soil of rice (Oryza sativa L.).</title>
        <authorList>
            <person name="Li C."/>
        </authorList>
    </citation>
    <scope>NUCLEOTIDE SEQUENCE [LARGE SCALE GENOMIC DNA]</scope>
    <source>
        <strain evidence="3 4">NEAU-CX67</strain>
    </source>
</reference>
<evidence type="ECO:0000313" key="4">
    <source>
        <dbReference type="Proteomes" id="UP000305109"/>
    </source>
</evidence>